<keyword evidence="11" id="KW-0966">Cell projection</keyword>
<reference evidence="17" key="1">
    <citation type="submission" date="2023-03" db="EMBL/GenBank/DDBJ databases">
        <title>Electrophorus voltai genome.</title>
        <authorList>
            <person name="Bian C."/>
        </authorList>
    </citation>
    <scope>NUCLEOTIDE SEQUENCE</scope>
    <source>
        <strain evidence="17">CB-2022</strain>
        <tissue evidence="17">Muscle</tissue>
    </source>
</reference>
<evidence type="ECO:0000256" key="9">
    <source>
        <dbReference type="ARBA" id="ARBA00023157"/>
    </source>
</evidence>
<dbReference type="Gene3D" id="3.30.70.270">
    <property type="match status" value="1"/>
</dbReference>
<accession>A0AAD8ZD70</accession>
<dbReference type="AlphaFoldDB" id="A0AAD8ZD70"/>
<dbReference type="Pfam" id="PF22844">
    <property type="entry name" value="Beta-prop_CATSPERE"/>
    <property type="match status" value="1"/>
</dbReference>
<keyword evidence="7" id="KW-0969">Cilium</keyword>
<protein>
    <recommendedName>
        <fullName evidence="19">Catsper channel auxiliary subunit epsilon</fullName>
    </recommendedName>
</protein>
<organism evidence="17 18">
    <name type="scientific">Electrophorus voltai</name>
    <dbReference type="NCBI Taxonomy" id="2609070"/>
    <lineage>
        <taxon>Eukaryota</taxon>
        <taxon>Metazoa</taxon>
        <taxon>Chordata</taxon>
        <taxon>Craniata</taxon>
        <taxon>Vertebrata</taxon>
        <taxon>Euteleostomi</taxon>
        <taxon>Actinopterygii</taxon>
        <taxon>Neopterygii</taxon>
        <taxon>Teleostei</taxon>
        <taxon>Ostariophysi</taxon>
        <taxon>Gymnotiformes</taxon>
        <taxon>Gymnotoidei</taxon>
        <taxon>Gymnotidae</taxon>
        <taxon>Electrophorus</taxon>
    </lineage>
</organism>
<keyword evidence="9" id="KW-1015">Disulfide bond</keyword>
<evidence type="ECO:0000256" key="1">
    <source>
        <dbReference type="ARBA" id="ARBA00010246"/>
    </source>
</evidence>
<feature type="non-terminal residue" evidence="17">
    <location>
        <position position="1"/>
    </location>
</feature>
<evidence type="ECO:0000313" key="17">
    <source>
        <dbReference type="EMBL" id="KAK1796224.1"/>
    </source>
</evidence>
<keyword evidence="3" id="KW-0812">Transmembrane</keyword>
<feature type="domain" description="CATSPERE second N-terminal" evidence="13">
    <location>
        <begin position="85"/>
        <end position="172"/>
    </location>
</feature>
<keyword evidence="10" id="KW-0325">Glycoprotein</keyword>
<sequence length="812" mass="93568">RFECSHKNDPYPLSLVKVVLEQIRGASYFTKLDLRSTYNNMKVSSPSAVMKCKVPGFKTIKPLLSKNSLEEEERYLFISNSVFSFAWYAVILRNRYLHLTQFIFIVRLWIIDPEEADPAEINNTAVVPSALSQYITKQFFNKGQFPEIVLSLSSETFQIYFTSGWYWEALVPDNHKYNSFFVVGQPVSLWQQFVASSQHTFYWAEPAKPYRAQEVPVRLAAGSQLSVVWGTCAPHRALLLTDQGIFMTEDSFRTHQEVMVEPGDLHVPPQGYFRVDDAALLENGIIFRIGNTLLWRANEDRVLRKLEVKLFSEGVIGLKFREHCVDHYPAQNFELATVITWTSHNLFIGGKSLNLENSNSYFKNTLMPLWPNATILTASFGSYPTTLAALVTFTEYVQPLLLTYCEIEGVWGTSPFLTAYRQEDIPKGPFQMMFISSALSSLLMWNREVILFSFHNDTRWGYLHPINETNLSQATNGSHIHQVVMDSSLNMLVKMENNMLFFCKVGMERLVRMHPWTEPGVPAALYLNPEEQFIMISLEEGRVQAQSYPVRSESRSTTRGDPDSCPFITFTHSMSKLTYYIDKGNCLELWADVVYPENKGVNVQLLSNRKQLLMIKERTYFESVYGVDKKNKTFRIFQEADYRNVPNYSDLMVQTSGIVSFELLPDQLGNTCEMPKKQISHFHVGCPPNRHIRVAKPWEVPCEMNIFKSYTISGAVLRNPQQEDLYVEYDWEKFGCVLKMHYKTNFKPELHLYDGDKFVQNVDANFIVWDKFGRKDYSFNATMHQVACLCEAQTWKKMLAGGSPLEKAWGPE</sequence>
<evidence type="ECO:0000256" key="6">
    <source>
        <dbReference type="ARBA" id="ARBA00022989"/>
    </source>
</evidence>
<name>A0AAD8ZD70_9TELE</name>
<evidence type="ECO:0000313" key="18">
    <source>
        <dbReference type="Proteomes" id="UP001239994"/>
    </source>
</evidence>
<feature type="domain" description="CATSPERD/E C-terminal" evidence="16">
    <location>
        <begin position="718"/>
        <end position="801"/>
    </location>
</feature>
<feature type="non-terminal residue" evidence="17">
    <location>
        <position position="812"/>
    </location>
</feature>
<dbReference type="EMBL" id="JAROKS010000015">
    <property type="protein sequence ID" value="KAK1796224.1"/>
    <property type="molecule type" value="Genomic_DNA"/>
</dbReference>
<dbReference type="PANTHER" id="PTHR33722:SF3">
    <property type="entry name" value="CATION CHANNEL SPERM-ASSOCIATED AUXILIARY SUBUNIT EPSILON"/>
    <property type="match status" value="1"/>
</dbReference>
<evidence type="ECO:0000256" key="2">
    <source>
        <dbReference type="ARBA" id="ARBA00022475"/>
    </source>
</evidence>
<evidence type="ECO:0000256" key="5">
    <source>
        <dbReference type="ARBA" id="ARBA00022846"/>
    </source>
</evidence>
<proteinExistence type="inferred from homology"/>
<dbReference type="Proteomes" id="UP001239994">
    <property type="component" value="Unassembled WGS sequence"/>
</dbReference>
<dbReference type="GO" id="GO:0030317">
    <property type="term" value="P:flagellated sperm motility"/>
    <property type="evidence" value="ECO:0007669"/>
    <property type="project" value="TreeGrafter"/>
</dbReference>
<comment type="caution">
    <text evidence="17">The sequence shown here is derived from an EMBL/GenBank/DDBJ whole genome shotgun (WGS) entry which is preliminary data.</text>
</comment>
<dbReference type="GO" id="GO:0036128">
    <property type="term" value="C:CatSper complex"/>
    <property type="evidence" value="ECO:0007669"/>
    <property type="project" value="InterPro"/>
</dbReference>
<dbReference type="InterPro" id="IPR053816">
    <property type="entry name" value="CATSPERE_beta-prop"/>
</dbReference>
<keyword evidence="2" id="KW-1003">Cell membrane</keyword>
<evidence type="ECO:0000259" key="16">
    <source>
        <dbReference type="Pfam" id="PF22850"/>
    </source>
</evidence>
<evidence type="ECO:0000259" key="14">
    <source>
        <dbReference type="Pfam" id="PF22844"/>
    </source>
</evidence>
<keyword evidence="5" id="KW-0282">Flagellum</keyword>
<gene>
    <name evidence="17" type="ORF">P4O66_009299</name>
</gene>
<dbReference type="GO" id="GO:0097228">
    <property type="term" value="C:sperm principal piece"/>
    <property type="evidence" value="ECO:0007669"/>
    <property type="project" value="TreeGrafter"/>
</dbReference>
<evidence type="ECO:0000256" key="7">
    <source>
        <dbReference type="ARBA" id="ARBA00023069"/>
    </source>
</evidence>
<comment type="similarity">
    <text evidence="1">Belongs to the CATSPERD family.</text>
</comment>
<dbReference type="PANTHER" id="PTHR33722">
    <property type="entry name" value="CATION CHANNEL SPERM-ASSOCIATED PROTEIN SUBUNIT DELTA-RELATED"/>
    <property type="match status" value="1"/>
</dbReference>
<dbReference type="InterPro" id="IPR053817">
    <property type="entry name" value="CATSPERE_NTD2"/>
</dbReference>
<evidence type="ECO:0000259" key="13">
    <source>
        <dbReference type="Pfam" id="PF22843"/>
    </source>
</evidence>
<feature type="domain" description="CATSPERE beta-propeller" evidence="14">
    <location>
        <begin position="216"/>
        <end position="558"/>
    </location>
</feature>
<dbReference type="InterPro" id="IPR053815">
    <property type="entry name" value="CATSPERE_Ig-like"/>
</dbReference>
<evidence type="ECO:0000256" key="8">
    <source>
        <dbReference type="ARBA" id="ARBA00023136"/>
    </source>
</evidence>
<dbReference type="Pfam" id="PF22843">
    <property type="entry name" value="CATSPERE_NTD2"/>
    <property type="match status" value="1"/>
</dbReference>
<comment type="subcellular location">
    <subcellularLocation>
        <location evidence="12">Cell projection</location>
        <location evidence="12">Cilium</location>
        <location evidence="12">Flagellum membrane</location>
        <topology evidence="12">Single-pass type I membrane protein</topology>
    </subcellularLocation>
</comment>
<dbReference type="Pfam" id="PF22850">
    <property type="entry name" value="CATSPERD-E_C"/>
    <property type="match status" value="1"/>
</dbReference>
<keyword evidence="18" id="KW-1185">Reference proteome</keyword>
<evidence type="ECO:0000256" key="12">
    <source>
        <dbReference type="ARBA" id="ARBA00037793"/>
    </source>
</evidence>
<keyword evidence="6" id="KW-1133">Transmembrane helix</keyword>
<evidence type="ECO:0008006" key="19">
    <source>
        <dbReference type="Google" id="ProtNLM"/>
    </source>
</evidence>
<keyword evidence="4" id="KW-0732">Signal</keyword>
<feature type="domain" description="CATSPERE Ig-like" evidence="15">
    <location>
        <begin position="570"/>
        <end position="677"/>
    </location>
</feature>
<evidence type="ECO:0000259" key="15">
    <source>
        <dbReference type="Pfam" id="PF22849"/>
    </source>
</evidence>
<evidence type="ECO:0000256" key="11">
    <source>
        <dbReference type="ARBA" id="ARBA00023273"/>
    </source>
</evidence>
<keyword evidence="8" id="KW-0472">Membrane</keyword>
<evidence type="ECO:0000256" key="3">
    <source>
        <dbReference type="ARBA" id="ARBA00022692"/>
    </source>
</evidence>
<dbReference type="InterPro" id="IPR028751">
    <property type="entry name" value="CATSPERD/E"/>
</dbReference>
<dbReference type="InterPro" id="IPR053814">
    <property type="entry name" value="CATSPERD/E_C"/>
</dbReference>
<evidence type="ECO:0000256" key="10">
    <source>
        <dbReference type="ARBA" id="ARBA00023180"/>
    </source>
</evidence>
<dbReference type="GO" id="GO:0048240">
    <property type="term" value="P:sperm capacitation"/>
    <property type="evidence" value="ECO:0007669"/>
    <property type="project" value="TreeGrafter"/>
</dbReference>
<evidence type="ECO:0000256" key="4">
    <source>
        <dbReference type="ARBA" id="ARBA00022729"/>
    </source>
</evidence>
<dbReference type="InterPro" id="IPR043128">
    <property type="entry name" value="Rev_trsase/Diguanyl_cyclase"/>
</dbReference>
<dbReference type="Pfam" id="PF22849">
    <property type="entry name" value="CATSPERE_Ig-like"/>
    <property type="match status" value="1"/>
</dbReference>